<evidence type="ECO:0000256" key="4">
    <source>
        <dbReference type="ARBA" id="ARBA00022984"/>
    </source>
</evidence>
<dbReference type="GO" id="GO:0071555">
    <property type="term" value="P:cell wall organization"/>
    <property type="evidence" value="ECO:0007669"/>
    <property type="project" value="UniProtKB-KW"/>
</dbReference>
<dbReference type="PANTHER" id="PTHR36174">
    <property type="entry name" value="LIPID II:GLYCINE GLYCYLTRANSFERASE"/>
    <property type="match status" value="1"/>
</dbReference>
<dbReference type="STRING" id="1576480.XU08_C0001G0205"/>
<accession>A0A0T5ZYC4</accession>
<comment type="similarity">
    <text evidence="1">Belongs to the FemABX family.</text>
</comment>
<dbReference type="SUPFAM" id="SSF55729">
    <property type="entry name" value="Acyl-CoA N-acyltransferases (Nat)"/>
    <property type="match status" value="1"/>
</dbReference>
<dbReference type="PANTHER" id="PTHR36174:SF1">
    <property type="entry name" value="LIPID II:GLYCINE GLYCYLTRANSFERASE"/>
    <property type="match status" value="1"/>
</dbReference>
<dbReference type="InterPro" id="IPR003447">
    <property type="entry name" value="FEMABX"/>
</dbReference>
<dbReference type="EMBL" id="LDXK01000001">
    <property type="protein sequence ID" value="KRT67795.1"/>
    <property type="molecule type" value="Genomic_DNA"/>
</dbReference>
<dbReference type="PROSITE" id="PS51191">
    <property type="entry name" value="FEMABX"/>
    <property type="match status" value="1"/>
</dbReference>
<comment type="caution">
    <text evidence="7">The sequence shown here is derived from an EMBL/GenBank/DDBJ whole genome shotgun (WGS) entry which is preliminary data.</text>
</comment>
<dbReference type="InterPro" id="IPR016181">
    <property type="entry name" value="Acyl_CoA_acyltransferase"/>
</dbReference>
<gene>
    <name evidence="7" type="ORF">XU08_C0001G0205</name>
</gene>
<evidence type="ECO:0000256" key="6">
    <source>
        <dbReference type="ARBA" id="ARBA00023316"/>
    </source>
</evidence>
<dbReference type="GO" id="GO:0009252">
    <property type="term" value="P:peptidoglycan biosynthetic process"/>
    <property type="evidence" value="ECO:0007669"/>
    <property type="project" value="UniProtKB-KW"/>
</dbReference>
<dbReference type="GO" id="GO:0016755">
    <property type="term" value="F:aminoacyltransferase activity"/>
    <property type="evidence" value="ECO:0007669"/>
    <property type="project" value="InterPro"/>
</dbReference>
<dbReference type="Proteomes" id="UP000051297">
    <property type="component" value="Unassembled WGS sequence"/>
</dbReference>
<evidence type="ECO:0000256" key="1">
    <source>
        <dbReference type="ARBA" id="ARBA00009943"/>
    </source>
</evidence>
<evidence type="ECO:0000256" key="2">
    <source>
        <dbReference type="ARBA" id="ARBA00022679"/>
    </source>
</evidence>
<keyword evidence="6" id="KW-0961">Cell wall biogenesis/degradation</keyword>
<evidence type="ECO:0000313" key="7">
    <source>
        <dbReference type="EMBL" id="KRT67795.1"/>
    </source>
</evidence>
<sequence length="298" mass="33866">MLTEMEQDLRQSDGWAEYLESQGWLVEKLGGTKVFIRKIPPFGAVAKIQRPAKIPVVAEIDRIARENHALFVKIEPLSTASNFELLTNHGFVRDSSPNLATKTVILDLTKSEDELWKDLSQDARQSVRKAQNNHLQAVGFKLGEPGFDKALIEFHQLLKETGRRGKFWTPTFDQLRKKAEIFGTDAALFLAYSQSHTPLAGTFVLLDDGTHSASSQEGQDLYASYFLLWETIKGLKARKVTRLDLAGVYDPRFHRATQSWRGFTAFKKKFGGKEVEYPRPLIKYYHPFVKFIFKIAGA</sequence>
<keyword evidence="2 7" id="KW-0808">Transferase</keyword>
<evidence type="ECO:0000256" key="3">
    <source>
        <dbReference type="ARBA" id="ARBA00022960"/>
    </source>
</evidence>
<reference evidence="7 8" key="1">
    <citation type="submission" date="2015-05" db="EMBL/GenBank/DDBJ databases">
        <title>Critical biogeochemical functions in the subsurface are associated with bacteria from new phyla and little studied lineages.</title>
        <authorList>
            <person name="Hug L.A."/>
            <person name="Thomas B.C."/>
            <person name="Sharon I."/>
            <person name="Brown C.T."/>
            <person name="Sharma R."/>
            <person name="Hettich R.L."/>
            <person name="Wilkins M.J."/>
            <person name="Williams K.H."/>
            <person name="Singh A."/>
            <person name="Banfield J.F."/>
        </authorList>
    </citation>
    <scope>NUCLEOTIDE SEQUENCE [LARGE SCALE GENOMIC DNA]</scope>
    <source>
        <strain evidence="7">CSP1-7</strain>
    </source>
</reference>
<dbReference type="GO" id="GO:0008360">
    <property type="term" value="P:regulation of cell shape"/>
    <property type="evidence" value="ECO:0007669"/>
    <property type="project" value="UniProtKB-KW"/>
</dbReference>
<dbReference type="AlphaFoldDB" id="A0A0T5ZYC4"/>
<keyword evidence="5 7" id="KW-0012">Acyltransferase</keyword>
<keyword evidence="3" id="KW-0133">Cell shape</keyword>
<proteinExistence type="inferred from homology"/>
<keyword evidence="4" id="KW-0573">Peptidoglycan synthesis</keyword>
<name>A0A0T5ZYC4_UNCKA</name>
<evidence type="ECO:0000256" key="5">
    <source>
        <dbReference type="ARBA" id="ARBA00023315"/>
    </source>
</evidence>
<protein>
    <submittedName>
        <fullName evidence="7">Acyl-CoA N-acyltransferase</fullName>
    </submittedName>
</protein>
<organism evidence="7 8">
    <name type="scientific">candidate division WWE3 bacterium CSP1-7</name>
    <dbReference type="NCBI Taxonomy" id="1576480"/>
    <lineage>
        <taxon>Bacteria</taxon>
        <taxon>Katanobacteria</taxon>
    </lineage>
</organism>
<evidence type="ECO:0000313" key="8">
    <source>
        <dbReference type="Proteomes" id="UP000051297"/>
    </source>
</evidence>
<dbReference type="Gene3D" id="3.40.630.30">
    <property type="match status" value="1"/>
</dbReference>
<dbReference type="InterPro" id="IPR050644">
    <property type="entry name" value="PG_Glycine_Bridge_Synth"/>
</dbReference>